<evidence type="ECO:0000313" key="15">
    <source>
        <dbReference type="Proteomes" id="UP000305654"/>
    </source>
</evidence>
<comment type="similarity">
    <text evidence="3 11">Belongs to the ketopantoate reductase family.</text>
</comment>
<dbReference type="OrthoDB" id="247668at2"/>
<dbReference type="Gene3D" id="3.40.50.720">
    <property type="entry name" value="NAD(P)-binding Rossmann-like Domain"/>
    <property type="match status" value="1"/>
</dbReference>
<comment type="catalytic activity">
    <reaction evidence="10 11">
        <text>(R)-pantoate + NADP(+) = 2-dehydropantoate + NADPH + H(+)</text>
        <dbReference type="Rhea" id="RHEA:16233"/>
        <dbReference type="ChEBI" id="CHEBI:11561"/>
        <dbReference type="ChEBI" id="CHEBI:15378"/>
        <dbReference type="ChEBI" id="CHEBI:15980"/>
        <dbReference type="ChEBI" id="CHEBI:57783"/>
        <dbReference type="ChEBI" id="CHEBI:58349"/>
        <dbReference type="EC" id="1.1.1.169"/>
    </reaction>
</comment>
<dbReference type="FunFam" id="1.10.1040.10:FF:000017">
    <property type="entry name" value="2-dehydropantoate 2-reductase"/>
    <property type="match status" value="1"/>
</dbReference>
<evidence type="ECO:0000256" key="1">
    <source>
        <dbReference type="ARBA" id="ARBA00002919"/>
    </source>
</evidence>
<dbReference type="PANTHER" id="PTHR21708">
    <property type="entry name" value="PROBABLE 2-DEHYDROPANTOATE 2-REDUCTASE"/>
    <property type="match status" value="1"/>
</dbReference>
<accession>A0A5R9J632</accession>
<dbReference type="PANTHER" id="PTHR21708:SF26">
    <property type="entry name" value="2-DEHYDROPANTOATE 2-REDUCTASE"/>
    <property type="match status" value="1"/>
</dbReference>
<gene>
    <name evidence="14" type="primary">panE</name>
    <name evidence="14" type="ORF">FE263_06155</name>
</gene>
<dbReference type="InterPro" id="IPR036291">
    <property type="entry name" value="NAD(P)-bd_dom_sf"/>
</dbReference>
<dbReference type="FunFam" id="3.40.50.720:FF:000307">
    <property type="entry name" value="2-dehydropantoate 2-reductase"/>
    <property type="match status" value="1"/>
</dbReference>
<evidence type="ECO:0000256" key="9">
    <source>
        <dbReference type="ARBA" id="ARBA00032024"/>
    </source>
</evidence>
<dbReference type="InterPro" id="IPR013332">
    <property type="entry name" value="KPR_N"/>
</dbReference>
<evidence type="ECO:0000313" key="14">
    <source>
        <dbReference type="EMBL" id="TLU73022.1"/>
    </source>
</evidence>
<dbReference type="Gene3D" id="1.10.1040.10">
    <property type="entry name" value="N-(1-d-carboxylethyl)-l-norvaline Dehydrogenase, domain 2"/>
    <property type="match status" value="1"/>
</dbReference>
<dbReference type="UniPathway" id="UPA00028">
    <property type="reaction ID" value="UER00004"/>
</dbReference>
<dbReference type="AlphaFoldDB" id="A0A5R9J632"/>
<dbReference type="Proteomes" id="UP000305654">
    <property type="component" value="Unassembled WGS sequence"/>
</dbReference>
<comment type="caution">
    <text evidence="14">The sequence shown here is derived from an EMBL/GenBank/DDBJ whole genome shotgun (WGS) entry which is preliminary data.</text>
</comment>
<comment type="pathway">
    <text evidence="2 11">Cofactor biosynthesis; (R)-pantothenate biosynthesis; (R)-pantoate from 3-methyl-2-oxobutanoate: step 2/2.</text>
</comment>
<evidence type="ECO:0000259" key="13">
    <source>
        <dbReference type="Pfam" id="PF08546"/>
    </source>
</evidence>
<dbReference type="GO" id="GO:0015940">
    <property type="term" value="P:pantothenate biosynthetic process"/>
    <property type="evidence" value="ECO:0007669"/>
    <property type="project" value="UniProtKB-UniPathway"/>
</dbReference>
<keyword evidence="7 11" id="KW-0521">NADP</keyword>
<dbReference type="SUPFAM" id="SSF51735">
    <property type="entry name" value="NAD(P)-binding Rossmann-fold domains"/>
    <property type="match status" value="1"/>
</dbReference>
<sequence>MRVLVVGAGSTGGYFGGRLAHSGRDVTFLVRPVRAAQLQAGGLRIVSPHGDVTLQPKLVLASDLDAPFDVVLLAVKSFGFDAAVADLAPAVGPHTMIVPLLNGMRHVDALVARFGEQPVLGGLCKIAGDLDGEGRIVQMTPTHEVAYGERDGTRSDRIERLDATMRGAGFDARLSPAIEQEMWDKWLVLATLGGICCLMRGSVGEILQAGGREVIDRFLDEVAAIVTALGHAPKPALLQGARGMLTRQGEIQTSSMYRDLQKGAAVEADQILGDLLERGQKVGVQAPLLHAAVTQLAIYSKAA</sequence>
<dbReference type="GO" id="GO:0005737">
    <property type="term" value="C:cytoplasm"/>
    <property type="evidence" value="ECO:0007669"/>
    <property type="project" value="TreeGrafter"/>
</dbReference>
<dbReference type="InterPro" id="IPR013752">
    <property type="entry name" value="KPA_reductase"/>
</dbReference>
<dbReference type="NCBIfam" id="TIGR00745">
    <property type="entry name" value="apbA_panE"/>
    <property type="match status" value="1"/>
</dbReference>
<dbReference type="Pfam" id="PF08546">
    <property type="entry name" value="ApbA_C"/>
    <property type="match status" value="1"/>
</dbReference>
<evidence type="ECO:0000256" key="10">
    <source>
        <dbReference type="ARBA" id="ARBA00048793"/>
    </source>
</evidence>
<proteinExistence type="inferred from homology"/>
<evidence type="ECO:0000256" key="2">
    <source>
        <dbReference type="ARBA" id="ARBA00004994"/>
    </source>
</evidence>
<evidence type="ECO:0000256" key="3">
    <source>
        <dbReference type="ARBA" id="ARBA00007870"/>
    </source>
</evidence>
<dbReference type="Pfam" id="PF02558">
    <property type="entry name" value="ApbA"/>
    <property type="match status" value="1"/>
</dbReference>
<evidence type="ECO:0000256" key="11">
    <source>
        <dbReference type="RuleBase" id="RU362068"/>
    </source>
</evidence>
<dbReference type="InterPro" id="IPR008927">
    <property type="entry name" value="6-PGluconate_DH-like_C_sf"/>
</dbReference>
<dbReference type="SUPFAM" id="SSF48179">
    <property type="entry name" value="6-phosphogluconate dehydrogenase C-terminal domain-like"/>
    <property type="match status" value="1"/>
</dbReference>
<protein>
    <recommendedName>
        <fullName evidence="5 11">2-dehydropantoate 2-reductase</fullName>
        <ecNumber evidence="4 11">1.1.1.169</ecNumber>
    </recommendedName>
    <alternativeName>
        <fullName evidence="9 11">Ketopantoate reductase</fullName>
    </alternativeName>
</protein>
<keyword evidence="8 11" id="KW-0560">Oxidoreductase</keyword>
<evidence type="ECO:0000256" key="7">
    <source>
        <dbReference type="ARBA" id="ARBA00022857"/>
    </source>
</evidence>
<dbReference type="RefSeq" id="WP_138325096.1">
    <property type="nucleotide sequence ID" value="NZ_VCDI01000002.1"/>
</dbReference>
<organism evidence="14 15">
    <name type="scientific">Lichenicoccus roseus</name>
    <dbReference type="NCBI Taxonomy" id="2683649"/>
    <lineage>
        <taxon>Bacteria</taxon>
        <taxon>Pseudomonadati</taxon>
        <taxon>Pseudomonadota</taxon>
        <taxon>Alphaproteobacteria</taxon>
        <taxon>Acetobacterales</taxon>
        <taxon>Acetobacteraceae</taxon>
        <taxon>Lichenicoccus</taxon>
    </lineage>
</organism>
<evidence type="ECO:0000256" key="5">
    <source>
        <dbReference type="ARBA" id="ARBA00019465"/>
    </source>
</evidence>
<dbReference type="InterPro" id="IPR051402">
    <property type="entry name" value="KPR-Related"/>
</dbReference>
<feature type="domain" description="Ketopantoate reductase C-terminal" evidence="13">
    <location>
        <begin position="178"/>
        <end position="296"/>
    </location>
</feature>
<evidence type="ECO:0000256" key="6">
    <source>
        <dbReference type="ARBA" id="ARBA00022655"/>
    </source>
</evidence>
<dbReference type="EMBL" id="VCDI01000002">
    <property type="protein sequence ID" value="TLU73022.1"/>
    <property type="molecule type" value="Genomic_DNA"/>
</dbReference>
<evidence type="ECO:0000256" key="8">
    <source>
        <dbReference type="ARBA" id="ARBA00023002"/>
    </source>
</evidence>
<comment type="function">
    <text evidence="1 11">Catalyzes the NADPH-dependent reduction of ketopantoate into pantoic acid.</text>
</comment>
<dbReference type="EC" id="1.1.1.169" evidence="4 11"/>
<reference evidence="14 15" key="1">
    <citation type="submission" date="2019-05" db="EMBL/GenBank/DDBJ databases">
        <authorList>
            <person name="Pankratov T."/>
            <person name="Grouzdev D."/>
        </authorList>
    </citation>
    <scope>NUCLEOTIDE SEQUENCE [LARGE SCALE GENOMIC DNA]</scope>
    <source>
        <strain evidence="14 15">KEBCLARHB70R</strain>
    </source>
</reference>
<evidence type="ECO:0000259" key="12">
    <source>
        <dbReference type="Pfam" id="PF02558"/>
    </source>
</evidence>
<dbReference type="NCBIfam" id="NF005094">
    <property type="entry name" value="PRK06522.2-5"/>
    <property type="match status" value="1"/>
</dbReference>
<keyword evidence="6 11" id="KW-0566">Pantothenate biosynthesis</keyword>
<keyword evidence="15" id="KW-1185">Reference proteome</keyword>
<dbReference type="GO" id="GO:0008677">
    <property type="term" value="F:2-dehydropantoate 2-reductase activity"/>
    <property type="evidence" value="ECO:0007669"/>
    <property type="project" value="UniProtKB-EC"/>
</dbReference>
<dbReference type="InterPro" id="IPR013328">
    <property type="entry name" value="6PGD_dom2"/>
</dbReference>
<dbReference type="InterPro" id="IPR003710">
    <property type="entry name" value="ApbA"/>
</dbReference>
<evidence type="ECO:0000256" key="4">
    <source>
        <dbReference type="ARBA" id="ARBA00013014"/>
    </source>
</evidence>
<name>A0A5R9J632_9PROT</name>
<feature type="domain" description="Ketopantoate reductase N-terminal" evidence="12">
    <location>
        <begin position="3"/>
        <end position="151"/>
    </location>
</feature>